<dbReference type="EMBL" id="KN831993">
    <property type="protein sequence ID" value="KIO00780.1"/>
    <property type="molecule type" value="Genomic_DNA"/>
</dbReference>
<gene>
    <name evidence="2" type="ORF">M404DRAFT_752071</name>
</gene>
<sequence>MPKLGKLLEKGKRAKTFYEHGMDGLSLALSIADTEEGKALRKVDKHRQTQEPTSRSGRQHRRNDKKSRLAKAMIAQQRARSKKEKGRSRKERSKWDEARASTARVAIPGPSGTTPRKKVTFA</sequence>
<keyword evidence="3" id="KW-1185">Reference proteome</keyword>
<protein>
    <submittedName>
        <fullName evidence="2">Uncharacterized protein</fullName>
    </submittedName>
</protein>
<feature type="compositionally biased region" description="Basic and acidic residues" evidence="1">
    <location>
        <begin position="39"/>
        <end position="49"/>
    </location>
</feature>
<dbReference type="InParanoid" id="A0A0C3NIF4"/>
<organism evidence="2 3">
    <name type="scientific">Pisolithus tinctorius Marx 270</name>
    <dbReference type="NCBI Taxonomy" id="870435"/>
    <lineage>
        <taxon>Eukaryota</taxon>
        <taxon>Fungi</taxon>
        <taxon>Dikarya</taxon>
        <taxon>Basidiomycota</taxon>
        <taxon>Agaricomycotina</taxon>
        <taxon>Agaricomycetes</taxon>
        <taxon>Agaricomycetidae</taxon>
        <taxon>Boletales</taxon>
        <taxon>Sclerodermatineae</taxon>
        <taxon>Pisolithaceae</taxon>
        <taxon>Pisolithus</taxon>
    </lineage>
</organism>
<accession>A0A0C3NIF4</accession>
<name>A0A0C3NIF4_PISTI</name>
<evidence type="ECO:0000256" key="1">
    <source>
        <dbReference type="SAM" id="MobiDB-lite"/>
    </source>
</evidence>
<dbReference type="HOGENOM" id="CLU_157400_0_0_1"/>
<reference evidence="2 3" key="1">
    <citation type="submission" date="2014-04" db="EMBL/GenBank/DDBJ databases">
        <authorList>
            <consortium name="DOE Joint Genome Institute"/>
            <person name="Kuo A."/>
            <person name="Kohler A."/>
            <person name="Costa M.D."/>
            <person name="Nagy L.G."/>
            <person name="Floudas D."/>
            <person name="Copeland A."/>
            <person name="Barry K.W."/>
            <person name="Cichocki N."/>
            <person name="Veneault-Fourrey C."/>
            <person name="LaButti K."/>
            <person name="Lindquist E.A."/>
            <person name="Lipzen A."/>
            <person name="Lundell T."/>
            <person name="Morin E."/>
            <person name="Murat C."/>
            <person name="Sun H."/>
            <person name="Tunlid A."/>
            <person name="Henrissat B."/>
            <person name="Grigoriev I.V."/>
            <person name="Hibbett D.S."/>
            <person name="Martin F."/>
            <person name="Nordberg H.P."/>
            <person name="Cantor M.N."/>
            <person name="Hua S.X."/>
        </authorList>
    </citation>
    <scope>NUCLEOTIDE SEQUENCE [LARGE SCALE GENOMIC DNA]</scope>
    <source>
        <strain evidence="2 3">Marx 270</strain>
    </source>
</reference>
<evidence type="ECO:0000313" key="3">
    <source>
        <dbReference type="Proteomes" id="UP000054217"/>
    </source>
</evidence>
<feature type="compositionally biased region" description="Basic residues" evidence="1">
    <location>
        <begin position="57"/>
        <end position="69"/>
    </location>
</feature>
<reference evidence="3" key="2">
    <citation type="submission" date="2015-01" db="EMBL/GenBank/DDBJ databases">
        <title>Evolutionary Origins and Diversification of the Mycorrhizal Mutualists.</title>
        <authorList>
            <consortium name="DOE Joint Genome Institute"/>
            <consortium name="Mycorrhizal Genomics Consortium"/>
            <person name="Kohler A."/>
            <person name="Kuo A."/>
            <person name="Nagy L.G."/>
            <person name="Floudas D."/>
            <person name="Copeland A."/>
            <person name="Barry K.W."/>
            <person name="Cichocki N."/>
            <person name="Veneault-Fourrey C."/>
            <person name="LaButti K."/>
            <person name="Lindquist E.A."/>
            <person name="Lipzen A."/>
            <person name="Lundell T."/>
            <person name="Morin E."/>
            <person name="Murat C."/>
            <person name="Riley R."/>
            <person name="Ohm R."/>
            <person name="Sun H."/>
            <person name="Tunlid A."/>
            <person name="Henrissat B."/>
            <person name="Grigoriev I.V."/>
            <person name="Hibbett D.S."/>
            <person name="Martin F."/>
        </authorList>
    </citation>
    <scope>NUCLEOTIDE SEQUENCE [LARGE SCALE GENOMIC DNA]</scope>
    <source>
        <strain evidence="3">Marx 270</strain>
    </source>
</reference>
<evidence type="ECO:0000313" key="2">
    <source>
        <dbReference type="EMBL" id="KIO00780.1"/>
    </source>
</evidence>
<feature type="region of interest" description="Disordered" evidence="1">
    <location>
        <begin position="39"/>
        <end position="122"/>
    </location>
</feature>
<feature type="compositionally biased region" description="Basic residues" evidence="1">
    <location>
        <begin position="79"/>
        <end position="92"/>
    </location>
</feature>
<proteinExistence type="predicted"/>
<dbReference type="OrthoDB" id="2620452at2759"/>
<dbReference type="AlphaFoldDB" id="A0A0C3NIF4"/>
<dbReference type="Proteomes" id="UP000054217">
    <property type="component" value="Unassembled WGS sequence"/>
</dbReference>